<evidence type="ECO:0000313" key="2">
    <source>
        <dbReference type="Proteomes" id="UP000035740"/>
    </source>
</evidence>
<evidence type="ECO:0000313" key="1">
    <source>
        <dbReference type="EMBL" id="KMT13060.1"/>
    </source>
</evidence>
<dbReference type="EMBL" id="KQ090081">
    <property type="protein sequence ID" value="KMT13060.1"/>
    <property type="molecule type" value="Genomic_DNA"/>
</dbReference>
<dbReference type="Proteomes" id="UP000035740">
    <property type="component" value="Chromosome 4"/>
</dbReference>
<proteinExistence type="predicted"/>
<name>A0A0J8CH76_BETVV</name>
<accession>A0A0J8CH76</accession>
<gene>
    <name evidence="1" type="ORF">BVRB_4g086980</name>
</gene>
<reference evidence="1 2" key="1">
    <citation type="journal article" date="2014" name="Nature">
        <title>The genome of the recently domesticated crop plant sugar beet (Beta vulgaris).</title>
        <authorList>
            <person name="Dohm J.C."/>
            <person name="Minoche A.E."/>
            <person name="Holtgrawe D."/>
            <person name="Capella-Gutierrez S."/>
            <person name="Zakrzewski F."/>
            <person name="Tafer H."/>
            <person name="Rupp O."/>
            <person name="Sorensen T.R."/>
            <person name="Stracke R."/>
            <person name="Reinhardt R."/>
            <person name="Goesmann A."/>
            <person name="Kraft T."/>
            <person name="Schulz B."/>
            <person name="Stadler P.F."/>
            <person name="Schmidt T."/>
            <person name="Gabaldon T."/>
            <person name="Lehrach H."/>
            <person name="Weisshaar B."/>
            <person name="Himmelbauer H."/>
        </authorList>
    </citation>
    <scope>NUCLEOTIDE SEQUENCE [LARGE SCALE GENOMIC DNA]</scope>
    <source>
        <tissue evidence="1">Taproot</tissue>
    </source>
</reference>
<keyword evidence="2" id="KW-1185">Reference proteome</keyword>
<protein>
    <submittedName>
        <fullName evidence="1">Uncharacterized protein</fullName>
    </submittedName>
</protein>
<dbReference type="Gramene" id="KMT13060">
    <property type="protein sequence ID" value="KMT13060"/>
    <property type="gene ID" value="BVRB_4g086980"/>
</dbReference>
<organism evidence="1 2">
    <name type="scientific">Beta vulgaris subsp. vulgaris</name>
    <name type="common">Beet</name>
    <dbReference type="NCBI Taxonomy" id="3555"/>
    <lineage>
        <taxon>Eukaryota</taxon>
        <taxon>Viridiplantae</taxon>
        <taxon>Streptophyta</taxon>
        <taxon>Embryophyta</taxon>
        <taxon>Tracheophyta</taxon>
        <taxon>Spermatophyta</taxon>
        <taxon>Magnoliopsida</taxon>
        <taxon>eudicotyledons</taxon>
        <taxon>Gunneridae</taxon>
        <taxon>Pentapetalae</taxon>
        <taxon>Caryophyllales</taxon>
        <taxon>Chenopodiaceae</taxon>
        <taxon>Betoideae</taxon>
        <taxon>Beta</taxon>
    </lineage>
</organism>
<sequence>MAFSCCCSLLPYVIKKEFNNCFEAVELKEKQIRWHHLIFELRVAKLSEEDMKIEHLRLFFFET</sequence>
<dbReference type="AlphaFoldDB" id="A0A0J8CH76"/>